<evidence type="ECO:0000256" key="3">
    <source>
        <dbReference type="ARBA" id="ARBA00023027"/>
    </source>
</evidence>
<dbReference type="EMBL" id="JAGGJX010000002">
    <property type="protein sequence ID" value="MBP1854936.1"/>
    <property type="molecule type" value="Genomic_DNA"/>
</dbReference>
<evidence type="ECO:0000256" key="4">
    <source>
        <dbReference type="RuleBase" id="RU003719"/>
    </source>
</evidence>
<keyword evidence="8" id="KW-1185">Reference proteome</keyword>
<feature type="domain" description="D-isomer specific 2-hydroxyacid dehydrogenase NAD-binding" evidence="6">
    <location>
        <begin position="104"/>
        <end position="273"/>
    </location>
</feature>
<dbReference type="RefSeq" id="WP_209456441.1">
    <property type="nucleotide sequence ID" value="NZ_BAAACS010000002.1"/>
</dbReference>
<dbReference type="PANTHER" id="PTHR43333">
    <property type="entry name" value="2-HACID_DH_C DOMAIN-CONTAINING PROTEIN"/>
    <property type="match status" value="1"/>
</dbReference>
<comment type="caution">
    <text evidence="7">The sequence shown here is derived from an EMBL/GenBank/DDBJ whole genome shotgun (WGS) entry which is preliminary data.</text>
</comment>
<dbReference type="SUPFAM" id="SSF51735">
    <property type="entry name" value="NAD(P)-binding Rossmann-fold domains"/>
    <property type="match status" value="1"/>
</dbReference>
<reference evidence="7 8" key="1">
    <citation type="submission" date="2021-03" db="EMBL/GenBank/DDBJ databases">
        <title>Genomic Encyclopedia of Type Strains, Phase IV (KMG-IV): sequencing the most valuable type-strain genomes for metagenomic binning, comparative biology and taxonomic classification.</title>
        <authorList>
            <person name="Goeker M."/>
        </authorList>
    </citation>
    <scope>NUCLEOTIDE SEQUENCE [LARGE SCALE GENOMIC DNA]</scope>
    <source>
        <strain evidence="7 8">DSM 1289</strain>
    </source>
</reference>
<keyword evidence="3" id="KW-0520">NAD</keyword>
<dbReference type="InterPro" id="IPR006139">
    <property type="entry name" value="D-isomer_2_OHA_DH_cat_dom"/>
</dbReference>
<evidence type="ECO:0000313" key="8">
    <source>
        <dbReference type="Proteomes" id="UP000767291"/>
    </source>
</evidence>
<protein>
    <submittedName>
        <fullName evidence="7">Phosphoglycerate dehydrogenase-like enzyme</fullName>
    </submittedName>
</protein>
<dbReference type="InterPro" id="IPR006140">
    <property type="entry name" value="D-isomer_DH_NAD-bd"/>
</dbReference>
<dbReference type="SUPFAM" id="SSF52283">
    <property type="entry name" value="Formate/glycerate dehydrogenase catalytic domain-like"/>
    <property type="match status" value="1"/>
</dbReference>
<comment type="similarity">
    <text evidence="1 4">Belongs to the D-isomer specific 2-hydroxyacid dehydrogenase family.</text>
</comment>
<accession>A0ABS4EAG5</accession>
<sequence>MKVLFTVKYDEEKLDTIRNLGYEVIYKSERIIENNDEINEVDALVTYDSFSRLDIKQMKNLKYIQTTSVGIDQIPKEEIINRDIMVANNRGGYSIPIGEWIVKSILDIYKNTISFYKNQQNKEWKTDFTTREISGLRVGFLGTGTIATEAAKRLKPFDVEIWGVNTKGSNRDYFDKCFATSDMDEVFKECDVVVASMPSTKETIGLVNKDKFELMKEGSAFINIGRGNLINQDDLINCIEKFRGVALDVFEEEPLNKDSKLWEFENLIATPHNSWWSDKNPDRVFNLVHNNLEKFIKGAQLKNVVNLKKGY</sequence>
<gene>
    <name evidence="7" type="ORF">J2Z43_001329</name>
</gene>
<name>A0ABS4EAG5_9FIRM</name>
<dbReference type="Proteomes" id="UP000767291">
    <property type="component" value="Unassembled WGS sequence"/>
</dbReference>
<feature type="domain" description="D-isomer specific 2-hydroxyacid dehydrogenase catalytic" evidence="5">
    <location>
        <begin position="3"/>
        <end position="306"/>
    </location>
</feature>
<evidence type="ECO:0000259" key="6">
    <source>
        <dbReference type="Pfam" id="PF02826"/>
    </source>
</evidence>
<organism evidence="7 8">
    <name type="scientific">Metaclostridioides mangenotii</name>
    <dbReference type="NCBI Taxonomy" id="1540"/>
    <lineage>
        <taxon>Bacteria</taxon>
        <taxon>Bacillati</taxon>
        <taxon>Bacillota</taxon>
        <taxon>Clostridia</taxon>
        <taxon>Peptostreptococcales</taxon>
        <taxon>Peptostreptococcaceae</taxon>
        <taxon>Metaclostridioides</taxon>
    </lineage>
</organism>
<dbReference type="Pfam" id="PF02826">
    <property type="entry name" value="2-Hacid_dh_C"/>
    <property type="match status" value="1"/>
</dbReference>
<evidence type="ECO:0000313" key="7">
    <source>
        <dbReference type="EMBL" id="MBP1854936.1"/>
    </source>
</evidence>
<evidence type="ECO:0000256" key="1">
    <source>
        <dbReference type="ARBA" id="ARBA00005854"/>
    </source>
</evidence>
<keyword evidence="2 4" id="KW-0560">Oxidoreductase</keyword>
<evidence type="ECO:0000259" key="5">
    <source>
        <dbReference type="Pfam" id="PF00389"/>
    </source>
</evidence>
<dbReference type="Gene3D" id="3.40.50.720">
    <property type="entry name" value="NAD(P)-binding Rossmann-like Domain"/>
    <property type="match status" value="2"/>
</dbReference>
<dbReference type="InterPro" id="IPR036291">
    <property type="entry name" value="NAD(P)-bd_dom_sf"/>
</dbReference>
<proteinExistence type="inferred from homology"/>
<dbReference type="Pfam" id="PF00389">
    <property type="entry name" value="2-Hacid_dh"/>
    <property type="match status" value="1"/>
</dbReference>
<evidence type="ECO:0000256" key="2">
    <source>
        <dbReference type="ARBA" id="ARBA00023002"/>
    </source>
</evidence>
<dbReference type="PANTHER" id="PTHR43333:SF1">
    <property type="entry name" value="D-ISOMER SPECIFIC 2-HYDROXYACID DEHYDROGENASE NAD-BINDING DOMAIN-CONTAINING PROTEIN"/>
    <property type="match status" value="1"/>
</dbReference>
<dbReference type="CDD" id="cd12155">
    <property type="entry name" value="PGDH_1"/>
    <property type="match status" value="1"/>
</dbReference>